<dbReference type="InterPro" id="IPR036388">
    <property type="entry name" value="WH-like_DNA-bd_sf"/>
</dbReference>
<dbReference type="InterPro" id="IPR013249">
    <property type="entry name" value="RNA_pol_sigma70_r4_t2"/>
</dbReference>
<dbReference type="PANTHER" id="PTHR43133">
    <property type="entry name" value="RNA POLYMERASE ECF-TYPE SIGMA FACTO"/>
    <property type="match status" value="1"/>
</dbReference>
<keyword evidence="2" id="KW-0805">Transcription regulation</keyword>
<dbReference type="Gene3D" id="1.10.1740.10">
    <property type="match status" value="1"/>
</dbReference>
<dbReference type="SUPFAM" id="SSF88946">
    <property type="entry name" value="Sigma2 domain of RNA polymerase sigma factors"/>
    <property type="match status" value="1"/>
</dbReference>
<evidence type="ECO:0000256" key="4">
    <source>
        <dbReference type="ARBA" id="ARBA00023163"/>
    </source>
</evidence>
<evidence type="ECO:0000313" key="8">
    <source>
        <dbReference type="Proteomes" id="UP000568380"/>
    </source>
</evidence>
<keyword evidence="8" id="KW-1185">Reference proteome</keyword>
<name>A0A7W8ADW3_9ACTN</name>
<evidence type="ECO:0000256" key="3">
    <source>
        <dbReference type="ARBA" id="ARBA00023082"/>
    </source>
</evidence>
<keyword evidence="4" id="KW-0804">Transcription</keyword>
<dbReference type="InterPro" id="IPR007627">
    <property type="entry name" value="RNA_pol_sigma70_r2"/>
</dbReference>
<comment type="caution">
    <text evidence="7">The sequence shown here is derived from an EMBL/GenBank/DDBJ whole genome shotgun (WGS) entry which is preliminary data.</text>
</comment>
<evidence type="ECO:0000256" key="2">
    <source>
        <dbReference type="ARBA" id="ARBA00023015"/>
    </source>
</evidence>
<dbReference type="GO" id="GO:0003677">
    <property type="term" value="F:DNA binding"/>
    <property type="evidence" value="ECO:0007669"/>
    <property type="project" value="InterPro"/>
</dbReference>
<dbReference type="Gene3D" id="1.10.10.10">
    <property type="entry name" value="Winged helix-like DNA-binding domain superfamily/Winged helix DNA-binding domain"/>
    <property type="match status" value="1"/>
</dbReference>
<dbReference type="RefSeq" id="WP_184971657.1">
    <property type="nucleotide sequence ID" value="NZ_JACHIN010000015.1"/>
</dbReference>
<dbReference type="InterPro" id="IPR014284">
    <property type="entry name" value="RNA_pol_sigma-70_dom"/>
</dbReference>
<dbReference type="AlphaFoldDB" id="A0A7W8ADW3"/>
<evidence type="ECO:0000259" key="5">
    <source>
        <dbReference type="Pfam" id="PF04542"/>
    </source>
</evidence>
<protein>
    <submittedName>
        <fullName evidence="7">RNA polymerase sigma-70 factor (ECF subfamily)</fullName>
    </submittedName>
</protein>
<evidence type="ECO:0000313" key="7">
    <source>
        <dbReference type="EMBL" id="MBB5082983.1"/>
    </source>
</evidence>
<evidence type="ECO:0000259" key="6">
    <source>
        <dbReference type="Pfam" id="PF08281"/>
    </source>
</evidence>
<dbReference type="SUPFAM" id="SSF88659">
    <property type="entry name" value="Sigma3 and sigma4 domains of RNA polymerase sigma factors"/>
    <property type="match status" value="1"/>
</dbReference>
<dbReference type="InterPro" id="IPR013324">
    <property type="entry name" value="RNA_pol_sigma_r3/r4-like"/>
</dbReference>
<sequence>MPEDDERYAALYHRHYSTVLRYAARRVGRDAAPDVAARTFTDAFRRLGQVPGERRAERVWLLGIARGQVSNEWRGLRRRQALADRLAVWRAPPADQGLDGEIVTRLAFHEALARLAGKDREALRLFYWEGLSVEEAATVAGCRAGTMATRLSRARARLREHLRTLGFQEGS</sequence>
<dbReference type="NCBIfam" id="TIGR02937">
    <property type="entry name" value="sigma70-ECF"/>
    <property type="match status" value="1"/>
</dbReference>
<dbReference type="Proteomes" id="UP000568380">
    <property type="component" value="Unassembled WGS sequence"/>
</dbReference>
<comment type="similarity">
    <text evidence="1">Belongs to the sigma-70 factor family. ECF subfamily.</text>
</comment>
<organism evidence="7 8">
    <name type="scientific">Nonomuraea endophytica</name>
    <dbReference type="NCBI Taxonomy" id="714136"/>
    <lineage>
        <taxon>Bacteria</taxon>
        <taxon>Bacillati</taxon>
        <taxon>Actinomycetota</taxon>
        <taxon>Actinomycetes</taxon>
        <taxon>Streptosporangiales</taxon>
        <taxon>Streptosporangiaceae</taxon>
        <taxon>Nonomuraea</taxon>
    </lineage>
</organism>
<dbReference type="Pfam" id="PF04542">
    <property type="entry name" value="Sigma70_r2"/>
    <property type="match status" value="1"/>
</dbReference>
<feature type="domain" description="RNA polymerase sigma factor 70 region 4 type 2" evidence="6">
    <location>
        <begin position="106"/>
        <end position="158"/>
    </location>
</feature>
<dbReference type="GO" id="GO:0016987">
    <property type="term" value="F:sigma factor activity"/>
    <property type="evidence" value="ECO:0007669"/>
    <property type="project" value="UniProtKB-KW"/>
</dbReference>
<dbReference type="GO" id="GO:0006352">
    <property type="term" value="P:DNA-templated transcription initiation"/>
    <property type="evidence" value="ECO:0007669"/>
    <property type="project" value="InterPro"/>
</dbReference>
<evidence type="ECO:0000256" key="1">
    <source>
        <dbReference type="ARBA" id="ARBA00010641"/>
    </source>
</evidence>
<feature type="domain" description="RNA polymerase sigma-70 region 2" evidence="5">
    <location>
        <begin position="11"/>
        <end position="78"/>
    </location>
</feature>
<dbReference type="InterPro" id="IPR039425">
    <property type="entry name" value="RNA_pol_sigma-70-like"/>
</dbReference>
<proteinExistence type="inferred from homology"/>
<dbReference type="InterPro" id="IPR013325">
    <property type="entry name" value="RNA_pol_sigma_r2"/>
</dbReference>
<keyword evidence="3" id="KW-0731">Sigma factor</keyword>
<accession>A0A7W8ADW3</accession>
<dbReference type="EMBL" id="JACHIN010000015">
    <property type="protein sequence ID" value="MBB5082983.1"/>
    <property type="molecule type" value="Genomic_DNA"/>
</dbReference>
<dbReference type="Pfam" id="PF08281">
    <property type="entry name" value="Sigma70_r4_2"/>
    <property type="match status" value="1"/>
</dbReference>
<dbReference type="PANTHER" id="PTHR43133:SF25">
    <property type="entry name" value="RNA POLYMERASE SIGMA FACTOR RFAY-RELATED"/>
    <property type="match status" value="1"/>
</dbReference>
<gene>
    <name evidence="7" type="ORF">HNR40_008486</name>
</gene>
<reference evidence="7 8" key="1">
    <citation type="submission" date="2020-08" db="EMBL/GenBank/DDBJ databases">
        <title>Genomic Encyclopedia of Type Strains, Phase IV (KMG-IV): sequencing the most valuable type-strain genomes for metagenomic binning, comparative biology and taxonomic classification.</title>
        <authorList>
            <person name="Goeker M."/>
        </authorList>
    </citation>
    <scope>NUCLEOTIDE SEQUENCE [LARGE SCALE GENOMIC DNA]</scope>
    <source>
        <strain evidence="7 8">DSM 45385</strain>
    </source>
</reference>